<name>A0A928ZSQ2_LEPEC</name>
<feature type="repeat" description="WD" evidence="3">
    <location>
        <begin position="977"/>
        <end position="1018"/>
    </location>
</feature>
<dbReference type="PANTHER" id="PTHR19848">
    <property type="entry name" value="WD40 REPEAT PROTEIN"/>
    <property type="match status" value="1"/>
</dbReference>
<evidence type="ECO:0000313" key="5">
    <source>
        <dbReference type="EMBL" id="MBE9066627.1"/>
    </source>
</evidence>
<organism evidence="5 6">
    <name type="scientific">Leptolyngbya cf. ectocarpi LEGE 11479</name>
    <dbReference type="NCBI Taxonomy" id="1828722"/>
    <lineage>
        <taxon>Bacteria</taxon>
        <taxon>Bacillati</taxon>
        <taxon>Cyanobacteriota</taxon>
        <taxon>Cyanophyceae</taxon>
        <taxon>Leptolyngbyales</taxon>
        <taxon>Leptolyngbyaceae</taxon>
        <taxon>Leptolyngbya group</taxon>
        <taxon>Leptolyngbya</taxon>
    </lineage>
</organism>
<reference evidence="5" key="1">
    <citation type="submission" date="2020-10" db="EMBL/GenBank/DDBJ databases">
        <authorList>
            <person name="Castelo-Branco R."/>
            <person name="Eusebio N."/>
            <person name="Adriana R."/>
            <person name="Vieira A."/>
            <person name="Brugerolle De Fraissinette N."/>
            <person name="Rezende De Castro R."/>
            <person name="Schneider M.P."/>
            <person name="Vasconcelos V."/>
            <person name="Leao P.N."/>
        </authorList>
    </citation>
    <scope>NUCLEOTIDE SEQUENCE</scope>
    <source>
        <strain evidence="5">LEGE 11479</strain>
    </source>
</reference>
<dbReference type="GO" id="GO:0043531">
    <property type="term" value="F:ADP binding"/>
    <property type="evidence" value="ECO:0007669"/>
    <property type="project" value="InterPro"/>
</dbReference>
<evidence type="ECO:0000259" key="4">
    <source>
        <dbReference type="SMART" id="SM00382"/>
    </source>
</evidence>
<protein>
    <submittedName>
        <fullName evidence="5">NACHT domain-containing protein</fullName>
    </submittedName>
</protein>
<feature type="repeat" description="WD" evidence="3">
    <location>
        <begin position="1101"/>
        <end position="1140"/>
    </location>
</feature>
<feature type="domain" description="AAA+ ATPase" evidence="4">
    <location>
        <begin position="207"/>
        <end position="430"/>
    </location>
</feature>
<dbReference type="PROSITE" id="PS50294">
    <property type="entry name" value="WD_REPEATS_REGION"/>
    <property type="match status" value="9"/>
</dbReference>
<dbReference type="SUPFAM" id="SSF52540">
    <property type="entry name" value="P-loop containing nucleoside triphosphate hydrolases"/>
    <property type="match status" value="1"/>
</dbReference>
<feature type="repeat" description="WD" evidence="3">
    <location>
        <begin position="1019"/>
        <end position="1060"/>
    </location>
</feature>
<keyword evidence="2" id="KW-0677">Repeat</keyword>
<dbReference type="SUPFAM" id="SSF50978">
    <property type="entry name" value="WD40 repeat-like"/>
    <property type="match status" value="2"/>
</dbReference>
<feature type="repeat" description="WD" evidence="3">
    <location>
        <begin position="1061"/>
        <end position="1100"/>
    </location>
</feature>
<proteinExistence type="predicted"/>
<accession>A0A928ZSQ2</accession>
<evidence type="ECO:0000256" key="3">
    <source>
        <dbReference type="PROSITE-ProRule" id="PRU00221"/>
    </source>
</evidence>
<dbReference type="EMBL" id="JADEXP010000051">
    <property type="protein sequence ID" value="MBE9066627.1"/>
    <property type="molecule type" value="Genomic_DNA"/>
</dbReference>
<dbReference type="InterPro" id="IPR015943">
    <property type="entry name" value="WD40/YVTN_repeat-like_dom_sf"/>
</dbReference>
<evidence type="ECO:0000256" key="2">
    <source>
        <dbReference type="ARBA" id="ARBA00022737"/>
    </source>
</evidence>
<dbReference type="PRINTS" id="PR00364">
    <property type="entry name" value="DISEASERSIST"/>
</dbReference>
<dbReference type="PRINTS" id="PR00320">
    <property type="entry name" value="GPROTEINBRPT"/>
</dbReference>
<feature type="repeat" description="WD" evidence="3">
    <location>
        <begin position="682"/>
        <end position="724"/>
    </location>
</feature>
<dbReference type="Gene3D" id="2.130.10.10">
    <property type="entry name" value="YVTN repeat-like/Quinoprotein amine dehydrogenase"/>
    <property type="match status" value="5"/>
</dbReference>
<dbReference type="InterPro" id="IPR036322">
    <property type="entry name" value="WD40_repeat_dom_sf"/>
</dbReference>
<dbReference type="RefSeq" id="WP_193992515.1">
    <property type="nucleotide sequence ID" value="NZ_JADEXP010000051.1"/>
</dbReference>
<dbReference type="PROSITE" id="PS50082">
    <property type="entry name" value="WD_REPEATS_2"/>
    <property type="match status" value="12"/>
</dbReference>
<dbReference type="InterPro" id="IPR020472">
    <property type="entry name" value="WD40_PAC1"/>
</dbReference>
<dbReference type="AlphaFoldDB" id="A0A928ZSQ2"/>
<feature type="repeat" description="WD" evidence="3">
    <location>
        <begin position="767"/>
        <end position="808"/>
    </location>
</feature>
<feature type="repeat" description="WD" evidence="3">
    <location>
        <begin position="866"/>
        <end position="892"/>
    </location>
</feature>
<feature type="repeat" description="WD" evidence="3">
    <location>
        <begin position="1186"/>
        <end position="1218"/>
    </location>
</feature>
<dbReference type="Pfam" id="PF19959">
    <property type="entry name" value="EAD4"/>
    <property type="match status" value="1"/>
</dbReference>
<keyword evidence="6" id="KW-1185">Reference proteome</keyword>
<dbReference type="Pfam" id="PF00931">
    <property type="entry name" value="NB-ARC"/>
    <property type="match status" value="1"/>
</dbReference>
<dbReference type="InterPro" id="IPR001680">
    <property type="entry name" value="WD40_rpt"/>
</dbReference>
<keyword evidence="1 3" id="KW-0853">WD repeat</keyword>
<dbReference type="SMART" id="SM00382">
    <property type="entry name" value="AAA"/>
    <property type="match status" value="1"/>
</dbReference>
<dbReference type="InterPro" id="IPR002182">
    <property type="entry name" value="NB-ARC"/>
</dbReference>
<dbReference type="PROSITE" id="PS00678">
    <property type="entry name" value="WD_REPEATS_1"/>
    <property type="match status" value="3"/>
</dbReference>
<gene>
    <name evidence="5" type="ORF">IQ260_08170</name>
</gene>
<dbReference type="Proteomes" id="UP000615026">
    <property type="component" value="Unassembled WGS sequence"/>
</dbReference>
<evidence type="ECO:0000313" key="6">
    <source>
        <dbReference type="Proteomes" id="UP000615026"/>
    </source>
</evidence>
<dbReference type="Gene3D" id="3.40.50.300">
    <property type="entry name" value="P-loop containing nucleotide triphosphate hydrolases"/>
    <property type="match status" value="1"/>
</dbReference>
<sequence length="1262" mass="140590">MPRINYGPQPRKRSRRLLEALLVFADYSLDDCEHLLKVISFKVDDRELLVETKVRFLVELTAKDNYAGKLTAINIKESLKRFEDYLEILEDNRTSAQGAELWKFRLTLWYPCSKIKENLDRFDQEWEQRRPVKSKQAKAAIEPSDQVLGAPDHQLEQVSLRSQPQKQTAPTAELLARQDWGQAIDASTFYGRTAELDTLQHWIIADRCRLVALLGMGGIGKTALSVKIAQQCQGEFDYLVWRSLRNAPPIMDWLADVIAILSNYQDTQLADSLDGRLLQLMRHLQQHRCLLILDNLESILSAATPEQQRSGAYRQGYEGYGQLLRDVGETIHQSCLVLTSREKPRGIGLREGQTGEVRSLLLQGLGQSDGGSVLETKGITLSAEQVDQLVHRYGGNPLALQIVATTVQEVFDGDITQFLAQGSSIFGDISDLLEQQLERLSDLEQQVMHWLAIYRDWTPMTELQEDLVPGVPQRSVLEALESLQRRSLIEKREGQFTQQPVVMEYMTEQLVDGFSQGLLTKGDVYSLNRYALTQAQAHDYLRQAQIQLILQPILERLRLRLGQDKRIAKLLKSLLHSLHSDDALLMESGYAAGNLLKLLHHLGADLTGLDCSDLPIWQVSLQDMTLHGVNFTGTDFRKTVFAQIAKRFMSAVFSPDGQHLATGVDEEIRLWQVENRQEVMTYTGHSGWVNTLAFSTDGKMLASGSGQDQTVRLWTVATGQCWKTLRGHTGGVESVAFHPQELLVVSGGTDGQICFWQPETGELIKTFSAHEKRIFSVAFTADGEFLVSSSEDGTVQRWRWETEECEGRIDTAVNWSLACGLSHDGQRVVTGSDSQHVLVWDWAEPESPQRLAFEGLVRTAAFSLDDQQIVTVSDNDNSIRLWDVATGSCVNTFQGHENKVWLARFSPDGELLVSCSEDQTLKLWKVDKGYCVGTLKTYSAAIMAVAFGPDGELLVSGSEDGVVRLWDRSTGKVVKTLTGHQDIASTVQVSPDGNQIASGSDDGTVRLWDRTTGKCLRTFWGHEGWVHRVVFDPVGRYLVSSGQDQTVRVWDMASGECLKTLVGHRHRVKALTFVGELLVSGSDDKTIRLWDVETEECVATIEEHRGGVLCLAFRDGMLASGATNGEIRLWQVNLGKGTVEVSCQQMLTGHNRAVRALVFAESGMLVSGGVDGTVQLWQEGCCKQTLKGHDGVVWSMDAGAKGELVSSGADGTMWLWNVAGKCLQVMRPLRPYEGMQIEDAEGVTEAQRQTLFALGAIESLPQ</sequence>
<dbReference type="InterPro" id="IPR045434">
    <property type="entry name" value="EAD4"/>
</dbReference>
<dbReference type="CDD" id="cd00200">
    <property type="entry name" value="WD40"/>
    <property type="match status" value="1"/>
</dbReference>
<dbReference type="InterPro" id="IPR003593">
    <property type="entry name" value="AAA+_ATPase"/>
</dbReference>
<feature type="repeat" description="WD" evidence="3">
    <location>
        <begin position="893"/>
        <end position="934"/>
    </location>
</feature>
<comment type="caution">
    <text evidence="5">The sequence shown here is derived from an EMBL/GenBank/DDBJ whole genome shotgun (WGS) entry which is preliminary data.</text>
</comment>
<dbReference type="InterPro" id="IPR019775">
    <property type="entry name" value="WD40_repeat_CS"/>
</dbReference>
<dbReference type="PANTHER" id="PTHR19848:SF8">
    <property type="entry name" value="F-BOX AND WD REPEAT DOMAIN CONTAINING 7"/>
    <property type="match status" value="1"/>
</dbReference>
<dbReference type="InterPro" id="IPR027417">
    <property type="entry name" value="P-loop_NTPase"/>
</dbReference>
<evidence type="ECO:0000256" key="1">
    <source>
        <dbReference type="ARBA" id="ARBA00022574"/>
    </source>
</evidence>
<dbReference type="Pfam" id="PF00400">
    <property type="entry name" value="WD40"/>
    <property type="match status" value="14"/>
</dbReference>
<feature type="repeat" description="WD" evidence="3">
    <location>
        <begin position="725"/>
        <end position="766"/>
    </location>
</feature>
<feature type="repeat" description="WD" evidence="3">
    <location>
        <begin position="1147"/>
        <end position="1178"/>
    </location>
</feature>
<feature type="repeat" description="WD" evidence="3">
    <location>
        <begin position="935"/>
        <end position="976"/>
    </location>
</feature>
<dbReference type="SMART" id="SM00320">
    <property type="entry name" value="WD40"/>
    <property type="match status" value="14"/>
</dbReference>